<evidence type="ECO:0000256" key="8">
    <source>
        <dbReference type="HAMAP-Rule" id="MF_02078"/>
    </source>
</evidence>
<keyword evidence="6 8" id="KW-1133">Transmembrane helix</keyword>
<dbReference type="InterPro" id="IPR051050">
    <property type="entry name" value="Lipid_II_flippase_MurJ/MviN"/>
</dbReference>
<feature type="transmembrane region" description="Helical" evidence="8">
    <location>
        <begin position="247"/>
        <end position="270"/>
    </location>
</feature>
<dbReference type="EMBL" id="MHOH01000017">
    <property type="protein sequence ID" value="OGZ60616.1"/>
    <property type="molecule type" value="Genomic_DNA"/>
</dbReference>
<comment type="subcellular location">
    <subcellularLocation>
        <location evidence="1 8">Cell membrane</location>
        <topology evidence="1 8">Multi-pass membrane protein</topology>
    </subcellularLocation>
</comment>
<feature type="transmembrane region" description="Helical" evidence="8">
    <location>
        <begin position="431"/>
        <end position="456"/>
    </location>
</feature>
<dbReference type="GO" id="GO:0015648">
    <property type="term" value="F:lipid-linked peptidoglycan transporter activity"/>
    <property type="evidence" value="ECO:0007669"/>
    <property type="project" value="UniProtKB-UniRule"/>
</dbReference>
<dbReference type="GO" id="GO:0034204">
    <property type="term" value="P:lipid translocation"/>
    <property type="evidence" value="ECO:0007669"/>
    <property type="project" value="TreeGrafter"/>
</dbReference>
<feature type="transmembrane region" description="Helical" evidence="8">
    <location>
        <begin position="95"/>
        <end position="119"/>
    </location>
</feature>
<organism evidence="9 10">
    <name type="scientific">Candidatus Spechtbacteria bacterium RIFCSPLOWO2_01_FULL_43_12</name>
    <dbReference type="NCBI Taxonomy" id="1802162"/>
    <lineage>
        <taxon>Bacteria</taxon>
        <taxon>Candidatus Spechtiibacteriota</taxon>
    </lineage>
</organism>
<keyword evidence="5 8" id="KW-0573">Peptidoglycan synthesis</keyword>
<reference evidence="9 10" key="1">
    <citation type="journal article" date="2016" name="Nat. Commun.">
        <title>Thousands of microbial genomes shed light on interconnected biogeochemical processes in an aquifer system.</title>
        <authorList>
            <person name="Anantharaman K."/>
            <person name="Brown C.T."/>
            <person name="Hug L.A."/>
            <person name="Sharon I."/>
            <person name="Castelle C.J."/>
            <person name="Probst A.J."/>
            <person name="Thomas B.C."/>
            <person name="Singh A."/>
            <person name="Wilkins M.J."/>
            <person name="Karaoz U."/>
            <person name="Brodie E.L."/>
            <person name="Williams K.H."/>
            <person name="Hubbard S.S."/>
            <person name="Banfield J.F."/>
        </authorList>
    </citation>
    <scope>NUCLEOTIDE SEQUENCE [LARGE SCALE GENOMIC DNA]</scope>
</reference>
<dbReference type="UniPathway" id="UPA00219"/>
<comment type="caution">
    <text evidence="9">The sequence shown here is derived from an EMBL/GenBank/DDBJ whole genome shotgun (WGS) entry which is preliminary data.</text>
</comment>
<evidence type="ECO:0000256" key="5">
    <source>
        <dbReference type="ARBA" id="ARBA00022984"/>
    </source>
</evidence>
<dbReference type="InterPro" id="IPR004268">
    <property type="entry name" value="MurJ"/>
</dbReference>
<dbReference type="CDD" id="cd13123">
    <property type="entry name" value="MATE_MurJ_like"/>
    <property type="match status" value="1"/>
</dbReference>
<gene>
    <name evidence="8" type="primary">murJ</name>
    <name evidence="9" type="ORF">A2919_01930</name>
</gene>
<dbReference type="GO" id="GO:0009252">
    <property type="term" value="P:peptidoglycan biosynthetic process"/>
    <property type="evidence" value="ECO:0007669"/>
    <property type="project" value="UniProtKB-UniRule"/>
</dbReference>
<protein>
    <recommendedName>
        <fullName evidence="8">Probable lipid II flippase MurJ</fullName>
    </recommendedName>
</protein>
<evidence type="ECO:0000256" key="6">
    <source>
        <dbReference type="ARBA" id="ARBA00022989"/>
    </source>
</evidence>
<evidence type="ECO:0000256" key="1">
    <source>
        <dbReference type="ARBA" id="ARBA00004651"/>
    </source>
</evidence>
<proteinExistence type="inferred from homology"/>
<feature type="transmembrane region" description="Helical" evidence="8">
    <location>
        <begin position="354"/>
        <end position="375"/>
    </location>
</feature>
<evidence type="ECO:0000313" key="9">
    <source>
        <dbReference type="EMBL" id="OGZ60616.1"/>
    </source>
</evidence>
<keyword evidence="7 8" id="KW-0472">Membrane</keyword>
<keyword evidence="2 8" id="KW-1003">Cell membrane</keyword>
<feature type="transmembrane region" description="Helical" evidence="8">
    <location>
        <begin position="476"/>
        <end position="497"/>
    </location>
</feature>
<dbReference type="GO" id="GO:0008360">
    <property type="term" value="P:regulation of cell shape"/>
    <property type="evidence" value="ECO:0007669"/>
    <property type="project" value="UniProtKB-KW"/>
</dbReference>
<feature type="transmembrane region" description="Helical" evidence="8">
    <location>
        <begin position="318"/>
        <end position="342"/>
    </location>
</feature>
<keyword evidence="8" id="KW-0813">Transport</keyword>
<feature type="transmembrane region" description="Helical" evidence="8">
    <location>
        <begin position="139"/>
        <end position="158"/>
    </location>
</feature>
<keyword evidence="8" id="KW-0961">Cell wall biogenesis/degradation</keyword>
<dbReference type="AlphaFoldDB" id="A0A1G2HDQ0"/>
<sequence length="571" mass="62712">MRFSILNVSTRSITGAALILAASVLVSRFLGLIRDRILAGIFGAGIELDIYFAAFRIPDLIYSIIIGGAITSAFIPVFMNKLAKDEEHAWKIAQSFFYIAGVGLSGIAFLMFLLMPFIMPLVVPGFDAESRATAVEMSRIMLLSPIFLGLSAVFTGILHSFRKFLVYSLAPIFYNIGIIIGAVWLTKYFGINGLAWGVVLGAFGHMAVQAPITFSSGLRLTPFYGFRHPEIKRILKLMLPRSLGLAAYQINLWVITAIASTLVVGSLTVFNLANHLQYLPIGLIGVSFATAVFPNLSQAISERDYKDYLSELSKTLRGVFFMVLPVSILFFIMRAQIVRIVLGTGEFSWEATRLTAAALGAFSLGIFAYALTPVLSKAFYAQENTKTPVIASSIGMGVNILLSAFLIYIVFPNDGLLAFLERILKVSDVPGVAVIGLPLSFSISGIIALALLFAAFFRDKRNISILPELTLSTLRVVPSALAVGIVSWIMLRVYAFIFPIETFVSIFSQTIFASLVALVLYLAIAYFGRFQEFDFLVSFLGNRFKKRMRRATQVQLDGVDDFHKDNSSPAN</sequence>
<feature type="transmembrane region" description="Helical" evidence="8">
    <location>
        <begin position="503"/>
        <end position="527"/>
    </location>
</feature>
<evidence type="ECO:0000313" key="10">
    <source>
        <dbReference type="Proteomes" id="UP000178835"/>
    </source>
</evidence>
<feature type="transmembrane region" description="Helical" evidence="8">
    <location>
        <begin position="60"/>
        <end position="83"/>
    </location>
</feature>
<feature type="transmembrane region" description="Helical" evidence="8">
    <location>
        <begin position="276"/>
        <end position="297"/>
    </location>
</feature>
<evidence type="ECO:0000256" key="2">
    <source>
        <dbReference type="ARBA" id="ARBA00022475"/>
    </source>
</evidence>
<dbReference type="NCBIfam" id="TIGR01695">
    <property type="entry name" value="murJ_mviN"/>
    <property type="match status" value="1"/>
</dbReference>
<evidence type="ECO:0000256" key="7">
    <source>
        <dbReference type="ARBA" id="ARBA00023136"/>
    </source>
</evidence>
<accession>A0A1G2HDQ0</accession>
<keyword evidence="4 8" id="KW-0133">Cell shape</keyword>
<dbReference type="PANTHER" id="PTHR47019">
    <property type="entry name" value="LIPID II FLIPPASE MURJ"/>
    <property type="match status" value="1"/>
</dbReference>
<dbReference type="Proteomes" id="UP000178835">
    <property type="component" value="Unassembled WGS sequence"/>
</dbReference>
<comment type="pathway">
    <text evidence="8">Cell wall biogenesis; peptidoglycan biosynthesis.</text>
</comment>
<comment type="function">
    <text evidence="8">Involved in peptidoglycan biosynthesis. Transports lipid-linked peptidoglycan precursors from the inner to the outer leaflet of the cytoplasmic membrane.</text>
</comment>
<dbReference type="GO" id="GO:0071555">
    <property type="term" value="P:cell wall organization"/>
    <property type="evidence" value="ECO:0007669"/>
    <property type="project" value="UniProtKB-KW"/>
</dbReference>
<feature type="transmembrane region" description="Helical" evidence="8">
    <location>
        <begin position="165"/>
        <end position="186"/>
    </location>
</feature>
<feature type="transmembrane region" description="Helical" evidence="8">
    <location>
        <begin position="206"/>
        <end position="226"/>
    </location>
</feature>
<keyword evidence="3 8" id="KW-0812">Transmembrane</keyword>
<comment type="similarity">
    <text evidence="8">Belongs to the MurJ/MviN family.</text>
</comment>
<feature type="transmembrane region" description="Helical" evidence="8">
    <location>
        <begin position="12"/>
        <end position="30"/>
    </location>
</feature>
<dbReference type="HAMAP" id="MF_02078">
    <property type="entry name" value="MurJ_MviN"/>
    <property type="match status" value="1"/>
</dbReference>
<evidence type="ECO:0000256" key="4">
    <source>
        <dbReference type="ARBA" id="ARBA00022960"/>
    </source>
</evidence>
<dbReference type="GO" id="GO:0005886">
    <property type="term" value="C:plasma membrane"/>
    <property type="evidence" value="ECO:0007669"/>
    <property type="project" value="UniProtKB-SubCell"/>
</dbReference>
<feature type="transmembrane region" description="Helical" evidence="8">
    <location>
        <begin position="37"/>
        <end position="54"/>
    </location>
</feature>
<dbReference type="Pfam" id="PF03023">
    <property type="entry name" value="MurJ"/>
    <property type="match status" value="1"/>
</dbReference>
<dbReference type="PRINTS" id="PR01806">
    <property type="entry name" value="VIRFACTRMVIN"/>
</dbReference>
<feature type="transmembrane region" description="Helical" evidence="8">
    <location>
        <begin position="387"/>
        <end position="411"/>
    </location>
</feature>
<name>A0A1G2HDQ0_9BACT</name>
<evidence type="ECO:0000256" key="3">
    <source>
        <dbReference type="ARBA" id="ARBA00022692"/>
    </source>
</evidence>
<dbReference type="PANTHER" id="PTHR47019:SF1">
    <property type="entry name" value="LIPID II FLIPPASE MURJ"/>
    <property type="match status" value="1"/>
</dbReference>